<gene>
    <name evidence="2" type="ORF">SLOPH_1143</name>
</gene>
<dbReference type="Proteomes" id="UP000014978">
    <property type="component" value="Unassembled WGS sequence"/>
</dbReference>
<dbReference type="AlphaFoldDB" id="S7W9P0"/>
<name>S7W9P0_SPRLO</name>
<evidence type="ECO:0000313" key="2">
    <source>
        <dbReference type="EMBL" id="EPR78467.1"/>
    </source>
</evidence>
<reference evidence="3" key="1">
    <citation type="journal article" date="2013" name="PLoS Genet.">
        <title>The genome of Spraguea lophii and the basis of host-microsporidian interactions.</title>
        <authorList>
            <person name="Campbell S.E."/>
            <person name="Williams T.A."/>
            <person name="Yousuf A."/>
            <person name="Soanes D.M."/>
            <person name="Paszkiewicz K.H."/>
            <person name="Williams B.A.P."/>
        </authorList>
    </citation>
    <scope>NUCLEOTIDE SEQUENCE [LARGE SCALE GENOMIC DNA]</scope>
    <source>
        <strain evidence="3">42_110</strain>
    </source>
</reference>
<protein>
    <submittedName>
        <fullName evidence="2">Uncharacterized protein</fullName>
    </submittedName>
</protein>
<organism evidence="2 3">
    <name type="scientific">Spraguea lophii (strain 42_110)</name>
    <name type="common">Microsporidian parasite</name>
    <dbReference type="NCBI Taxonomy" id="1358809"/>
    <lineage>
        <taxon>Eukaryota</taxon>
        <taxon>Fungi</taxon>
        <taxon>Fungi incertae sedis</taxon>
        <taxon>Microsporidia</taxon>
        <taxon>Spragueidae</taxon>
        <taxon>Spraguea</taxon>
    </lineage>
</organism>
<dbReference type="HOGENOM" id="CLU_1741770_0_0_1"/>
<dbReference type="InParanoid" id="S7W9P0"/>
<dbReference type="EMBL" id="ATCN01000766">
    <property type="protein sequence ID" value="EPR78467.1"/>
    <property type="molecule type" value="Genomic_DNA"/>
</dbReference>
<comment type="caution">
    <text evidence="2">The sequence shown here is derived from an EMBL/GenBank/DDBJ whole genome shotgun (WGS) entry which is preliminary data.</text>
</comment>
<feature type="region of interest" description="Disordered" evidence="1">
    <location>
        <begin position="1"/>
        <end position="27"/>
    </location>
</feature>
<proteinExistence type="predicted"/>
<evidence type="ECO:0000256" key="1">
    <source>
        <dbReference type="SAM" id="MobiDB-lite"/>
    </source>
</evidence>
<accession>S7W9P0</accession>
<dbReference type="VEuPathDB" id="MicrosporidiaDB:SLOPH_1143"/>
<keyword evidence="3" id="KW-1185">Reference proteome</keyword>
<evidence type="ECO:0000313" key="3">
    <source>
        <dbReference type="Proteomes" id="UP000014978"/>
    </source>
</evidence>
<sequence>MEKNNTRKKIPSNSKYPQNKLDPLLHTKKTTEPILKLKKEPIRFKKYKTKEDIKIPKLNSFWKNRRKEIMSLEDRIAAIPKEKVKVNINNFIELQKRFEERNKNLHLKLKEIDFRVNNTHIEQEDKIIEQEKNYNKNNINDDSSEDEFEM</sequence>
<feature type="compositionally biased region" description="Basic residues" evidence="1">
    <location>
        <begin position="1"/>
        <end position="10"/>
    </location>
</feature>